<dbReference type="Gene3D" id="1.10.150.240">
    <property type="entry name" value="Putative phosphatase, domain 2"/>
    <property type="match status" value="1"/>
</dbReference>
<dbReference type="SFLD" id="SFLDG01129">
    <property type="entry name" value="C1.5:_HAD__Beta-PGM__Phosphata"/>
    <property type="match status" value="1"/>
</dbReference>
<dbReference type="InterPro" id="IPR023198">
    <property type="entry name" value="PGP-like_dom2"/>
</dbReference>
<dbReference type="SFLD" id="SFLDG01135">
    <property type="entry name" value="C1.5.6:_HAD__Beta-PGM__Phospha"/>
    <property type="match status" value="1"/>
</dbReference>
<dbReference type="Proteomes" id="UP000815325">
    <property type="component" value="Unassembled WGS sequence"/>
</dbReference>
<evidence type="ECO:0000313" key="2">
    <source>
        <dbReference type="Proteomes" id="UP000815325"/>
    </source>
</evidence>
<keyword evidence="2" id="KW-1185">Reference proteome</keyword>
<dbReference type="SFLD" id="SFLDS00003">
    <property type="entry name" value="Haloacid_Dehalogenase"/>
    <property type="match status" value="1"/>
</dbReference>
<dbReference type="Gene3D" id="3.40.50.1000">
    <property type="entry name" value="HAD superfamily/HAD-like"/>
    <property type="match status" value="1"/>
</dbReference>
<dbReference type="EMBL" id="MU069766">
    <property type="protein sequence ID" value="KAF5834270.1"/>
    <property type="molecule type" value="Genomic_DNA"/>
</dbReference>
<dbReference type="InterPro" id="IPR036412">
    <property type="entry name" value="HAD-like_sf"/>
</dbReference>
<name>A0ABQ7GI32_DUNSA</name>
<protein>
    <submittedName>
        <fullName evidence="1">HAD-like domain-containing protein</fullName>
    </submittedName>
</protein>
<accession>A0ABQ7GI32</accession>
<sequence length="222" mass="24014">MAQAAANGDASVNELIPPETKGCLFDMDGTLLDSTDQRVRSWNQAVQKHGLTMDKETYLNETGKAGPLILESLCQQQGKSLSDEVKQGIIKDMTEFFVTHGLPQSQPIPAIVRIAEVAQARGLKLALATGSEEEIIHKTMTDFGLGNLFKVVVSSQNVGRTKPEPDIFLAAAERIGLKASECVVFEDSKSGLQAGRAAGAMRVVDVTTLPGHPEFERRQHSK</sequence>
<dbReference type="CDD" id="cd07505">
    <property type="entry name" value="HAD_BPGM-like"/>
    <property type="match status" value="1"/>
</dbReference>
<proteinExistence type="predicted"/>
<dbReference type="InterPro" id="IPR006439">
    <property type="entry name" value="HAD-SF_hydro_IA"/>
</dbReference>
<dbReference type="Pfam" id="PF00702">
    <property type="entry name" value="Hydrolase"/>
    <property type="match status" value="1"/>
</dbReference>
<dbReference type="PANTHER" id="PTHR43481">
    <property type="entry name" value="FRUCTOSE-1-PHOSPHATE PHOSPHATASE"/>
    <property type="match status" value="1"/>
</dbReference>
<comment type="caution">
    <text evidence="1">The sequence shown here is derived from an EMBL/GenBank/DDBJ whole genome shotgun (WGS) entry which is preliminary data.</text>
</comment>
<evidence type="ECO:0000313" key="1">
    <source>
        <dbReference type="EMBL" id="KAF5834270.1"/>
    </source>
</evidence>
<dbReference type="InterPro" id="IPR023214">
    <property type="entry name" value="HAD_sf"/>
</dbReference>
<dbReference type="SUPFAM" id="SSF56784">
    <property type="entry name" value="HAD-like"/>
    <property type="match status" value="1"/>
</dbReference>
<dbReference type="PRINTS" id="PR00413">
    <property type="entry name" value="HADHALOGNASE"/>
</dbReference>
<reference evidence="1" key="1">
    <citation type="submission" date="2017-08" db="EMBL/GenBank/DDBJ databases">
        <authorList>
            <person name="Polle J.E."/>
            <person name="Barry K."/>
            <person name="Cushman J."/>
            <person name="Schmutz J."/>
            <person name="Tran D."/>
            <person name="Hathwaick L.T."/>
            <person name="Yim W.C."/>
            <person name="Jenkins J."/>
            <person name="Mckie-Krisberg Z.M."/>
            <person name="Prochnik S."/>
            <person name="Lindquist E."/>
            <person name="Dockter R.B."/>
            <person name="Adam C."/>
            <person name="Molina H."/>
            <person name="Bunkerborg J."/>
            <person name="Jin E."/>
            <person name="Buchheim M."/>
            <person name="Magnuson J."/>
        </authorList>
    </citation>
    <scope>NUCLEOTIDE SEQUENCE</scope>
    <source>
        <strain evidence="1">CCAP 19/18</strain>
    </source>
</reference>
<dbReference type="InterPro" id="IPR051806">
    <property type="entry name" value="HAD-like_SPP"/>
</dbReference>
<dbReference type="PANTHER" id="PTHR43481:SF4">
    <property type="entry name" value="GLYCEROL-1-PHOSPHATE PHOSPHOHYDROLASE 1-RELATED"/>
    <property type="match status" value="1"/>
</dbReference>
<dbReference type="NCBIfam" id="TIGR01509">
    <property type="entry name" value="HAD-SF-IA-v3"/>
    <property type="match status" value="1"/>
</dbReference>
<organism evidence="1 2">
    <name type="scientific">Dunaliella salina</name>
    <name type="common">Green alga</name>
    <name type="synonym">Protococcus salinus</name>
    <dbReference type="NCBI Taxonomy" id="3046"/>
    <lineage>
        <taxon>Eukaryota</taxon>
        <taxon>Viridiplantae</taxon>
        <taxon>Chlorophyta</taxon>
        <taxon>core chlorophytes</taxon>
        <taxon>Chlorophyceae</taxon>
        <taxon>CS clade</taxon>
        <taxon>Chlamydomonadales</taxon>
        <taxon>Dunaliellaceae</taxon>
        <taxon>Dunaliella</taxon>
    </lineage>
</organism>
<gene>
    <name evidence="1" type="ORF">DUNSADRAFT_9137</name>
</gene>
<dbReference type="NCBIfam" id="TIGR01549">
    <property type="entry name" value="HAD-SF-IA-v1"/>
    <property type="match status" value="1"/>
</dbReference>